<dbReference type="GO" id="GO:0032259">
    <property type="term" value="P:methylation"/>
    <property type="evidence" value="ECO:0007669"/>
    <property type="project" value="UniProtKB-KW"/>
</dbReference>
<keyword evidence="1" id="KW-0808">Transferase</keyword>
<comment type="catalytic activity">
    <reaction evidence="6">
        <text>arsenic triglutathione + [thioredoxin]-dithiol + S-adenosyl-L-methionine + 2 H2O = methylarsonous acid + [thioredoxin]-disulfide + 3 glutathione + S-adenosyl-L-homocysteine + H(+)</text>
        <dbReference type="Rhea" id="RHEA:69460"/>
        <dbReference type="Rhea" id="RHEA-COMP:10698"/>
        <dbReference type="Rhea" id="RHEA-COMP:10700"/>
        <dbReference type="ChEBI" id="CHEBI:15377"/>
        <dbReference type="ChEBI" id="CHEBI:15378"/>
        <dbReference type="ChEBI" id="CHEBI:17826"/>
        <dbReference type="ChEBI" id="CHEBI:29950"/>
        <dbReference type="ChEBI" id="CHEBI:50058"/>
        <dbReference type="ChEBI" id="CHEBI:57856"/>
        <dbReference type="ChEBI" id="CHEBI:57925"/>
        <dbReference type="ChEBI" id="CHEBI:59789"/>
        <dbReference type="ChEBI" id="CHEBI:183640"/>
        <dbReference type="EC" id="2.1.1.137"/>
    </reaction>
</comment>
<dbReference type="AlphaFoldDB" id="A0AB39PM95"/>
<organism evidence="10">
    <name type="scientific">Streptomyces sp. R21</name>
    <dbReference type="NCBI Taxonomy" id="3238627"/>
    <lineage>
        <taxon>Bacteria</taxon>
        <taxon>Bacillati</taxon>
        <taxon>Actinomycetota</taxon>
        <taxon>Actinomycetes</taxon>
        <taxon>Kitasatosporales</taxon>
        <taxon>Streptomycetaceae</taxon>
        <taxon>Streptomyces</taxon>
    </lineage>
</organism>
<protein>
    <recommendedName>
        <fullName evidence="5">Arsenite methyltransferase</fullName>
        <ecNumber evidence="4">2.1.1.137</ecNumber>
    </recommendedName>
</protein>
<dbReference type="EC" id="2.1.1.137" evidence="4"/>
<feature type="domain" description="Methyltransferase" evidence="9">
    <location>
        <begin position="76"/>
        <end position="213"/>
    </location>
</feature>
<evidence type="ECO:0000256" key="6">
    <source>
        <dbReference type="ARBA" id="ARBA00047941"/>
    </source>
</evidence>
<evidence type="ECO:0000313" key="10">
    <source>
        <dbReference type="EMBL" id="XDQ31256.1"/>
    </source>
</evidence>
<proteinExistence type="inferred from homology"/>
<dbReference type="EMBL" id="CP163435">
    <property type="protein sequence ID" value="XDQ31256.1"/>
    <property type="molecule type" value="Genomic_DNA"/>
</dbReference>
<keyword evidence="2" id="KW-0949">S-adenosyl-L-methionine</keyword>
<evidence type="ECO:0000256" key="1">
    <source>
        <dbReference type="ARBA" id="ARBA00022679"/>
    </source>
</evidence>
<evidence type="ECO:0000256" key="2">
    <source>
        <dbReference type="ARBA" id="ARBA00022691"/>
    </source>
</evidence>
<name>A0AB39PM95_9ACTN</name>
<reference evidence="10" key="1">
    <citation type="submission" date="2024-07" db="EMBL/GenBank/DDBJ databases">
        <authorList>
            <person name="Yu S.T."/>
        </authorList>
    </citation>
    <scope>NUCLEOTIDE SEQUENCE</scope>
    <source>
        <strain evidence="10">R21</strain>
    </source>
</reference>
<evidence type="ECO:0000256" key="5">
    <source>
        <dbReference type="ARBA" id="ARBA00034545"/>
    </source>
</evidence>
<dbReference type="InterPro" id="IPR025714">
    <property type="entry name" value="Methyltranfer_dom"/>
</dbReference>
<dbReference type="SUPFAM" id="SSF53335">
    <property type="entry name" value="S-adenosyl-L-methionine-dependent methyltransferases"/>
    <property type="match status" value="1"/>
</dbReference>
<comment type="catalytic activity">
    <reaction evidence="8">
        <text>arsenic triglutathione + 3 [thioredoxin]-dithiol + 3 S-adenosyl-L-methionine = trimethylarsine + 3 [thioredoxin]-disulfide + 3 glutathione + 3 S-adenosyl-L-homocysteine + 3 H(+)</text>
        <dbReference type="Rhea" id="RHEA:69432"/>
        <dbReference type="Rhea" id="RHEA-COMP:10698"/>
        <dbReference type="Rhea" id="RHEA-COMP:10700"/>
        <dbReference type="ChEBI" id="CHEBI:15378"/>
        <dbReference type="ChEBI" id="CHEBI:27130"/>
        <dbReference type="ChEBI" id="CHEBI:29950"/>
        <dbReference type="ChEBI" id="CHEBI:50058"/>
        <dbReference type="ChEBI" id="CHEBI:57856"/>
        <dbReference type="ChEBI" id="CHEBI:57925"/>
        <dbReference type="ChEBI" id="CHEBI:59789"/>
        <dbReference type="ChEBI" id="CHEBI:183640"/>
        <dbReference type="EC" id="2.1.1.137"/>
    </reaction>
</comment>
<evidence type="ECO:0000256" key="8">
    <source>
        <dbReference type="ARBA" id="ARBA00048428"/>
    </source>
</evidence>
<keyword evidence="10" id="KW-0489">Methyltransferase</keyword>
<evidence type="ECO:0000259" key="9">
    <source>
        <dbReference type="Pfam" id="PF13847"/>
    </source>
</evidence>
<accession>A0AB39PM95</accession>
<dbReference type="Gene3D" id="3.40.50.150">
    <property type="entry name" value="Vaccinia Virus protein VP39"/>
    <property type="match status" value="1"/>
</dbReference>
<dbReference type="InterPro" id="IPR026669">
    <property type="entry name" value="Arsenite_MeTrfase-like"/>
</dbReference>
<dbReference type="InterPro" id="IPR029063">
    <property type="entry name" value="SAM-dependent_MTases_sf"/>
</dbReference>
<dbReference type="NCBIfam" id="NF008823">
    <property type="entry name" value="PRK11873.1"/>
    <property type="match status" value="1"/>
</dbReference>
<sequence length="298" mass="30537">MSEQSTDLRESVRRRYAAAAVQVTEGGSACCGPQPVEVDENFGSTLYAADERDALPAEAVAASLGCGNPTAVAELREGERVLDLGSGGGIDVLLSARRVGPTGKAYGLDMTDEMLELALANAEKAGARNVEFLKGAIEAVPLPARTIDVVISNCVINLSTDKSAVFAETFRVLRPGGRIGVSDVVADDSLTPEQRAERGDYVGCIAGALSFAEYRAGLEAAGFTNVEIIPTHAVADGMHSAIVRATKPVSIDAPLEAGDSAAGACCGVNACCTTGEMPVDPALTVAEAKTASGCGCQD</sequence>
<evidence type="ECO:0000256" key="7">
    <source>
        <dbReference type="ARBA" id="ARBA00047943"/>
    </source>
</evidence>
<gene>
    <name evidence="10" type="primary">arsM</name>
    <name evidence="10" type="ORF">AB5J56_44035</name>
</gene>
<dbReference type="RefSeq" id="WP_369241989.1">
    <property type="nucleotide sequence ID" value="NZ_CP163435.1"/>
</dbReference>
<dbReference type="CDD" id="cd02440">
    <property type="entry name" value="AdoMet_MTases"/>
    <property type="match status" value="1"/>
</dbReference>
<comment type="catalytic activity">
    <reaction evidence="7">
        <text>arsenic triglutathione + 2 [thioredoxin]-dithiol + 2 S-adenosyl-L-methionine + H2O = dimethylarsinous acid + 2 [thioredoxin]-disulfide + 3 glutathione + 2 S-adenosyl-L-homocysteine + 2 H(+)</text>
        <dbReference type="Rhea" id="RHEA:69464"/>
        <dbReference type="Rhea" id="RHEA-COMP:10698"/>
        <dbReference type="Rhea" id="RHEA-COMP:10700"/>
        <dbReference type="ChEBI" id="CHEBI:15377"/>
        <dbReference type="ChEBI" id="CHEBI:15378"/>
        <dbReference type="ChEBI" id="CHEBI:23808"/>
        <dbReference type="ChEBI" id="CHEBI:29950"/>
        <dbReference type="ChEBI" id="CHEBI:50058"/>
        <dbReference type="ChEBI" id="CHEBI:57856"/>
        <dbReference type="ChEBI" id="CHEBI:57925"/>
        <dbReference type="ChEBI" id="CHEBI:59789"/>
        <dbReference type="ChEBI" id="CHEBI:183640"/>
        <dbReference type="EC" id="2.1.1.137"/>
    </reaction>
</comment>
<evidence type="ECO:0000256" key="4">
    <source>
        <dbReference type="ARBA" id="ARBA00034521"/>
    </source>
</evidence>
<comment type="similarity">
    <text evidence="3">Belongs to the methyltransferase superfamily. Arsenite methyltransferase family.</text>
</comment>
<evidence type="ECO:0000256" key="3">
    <source>
        <dbReference type="ARBA" id="ARBA00034487"/>
    </source>
</evidence>
<dbReference type="GO" id="GO:0030791">
    <property type="term" value="F:arsenite methyltransferase activity"/>
    <property type="evidence" value="ECO:0007669"/>
    <property type="project" value="UniProtKB-EC"/>
</dbReference>
<dbReference type="PANTHER" id="PTHR43675">
    <property type="entry name" value="ARSENITE METHYLTRANSFERASE"/>
    <property type="match status" value="1"/>
</dbReference>
<dbReference type="PANTHER" id="PTHR43675:SF8">
    <property type="entry name" value="ARSENITE METHYLTRANSFERASE"/>
    <property type="match status" value="1"/>
</dbReference>
<dbReference type="Pfam" id="PF13847">
    <property type="entry name" value="Methyltransf_31"/>
    <property type="match status" value="1"/>
</dbReference>